<name>A0AAI9F1Y4_9BACT</name>
<dbReference type="Proteomes" id="UP000003288">
    <property type="component" value="Unassembled WGS sequence"/>
</dbReference>
<comment type="caution">
    <text evidence="3">The sequence shown here is derived from an EMBL/GenBank/DDBJ whole genome shotgun (WGS) entry which is preliminary data.</text>
</comment>
<proteinExistence type="predicted"/>
<dbReference type="InterPro" id="IPR019734">
    <property type="entry name" value="TPR_rpt"/>
</dbReference>
<evidence type="ECO:0000313" key="3">
    <source>
        <dbReference type="EMBL" id="EDM23238.1"/>
    </source>
</evidence>
<accession>A0AAI9F1Y4</accession>
<gene>
    <name evidence="3" type="ORF">CMTB2_06056</name>
</gene>
<dbReference type="PROSITE" id="PS50005">
    <property type="entry name" value="TPR"/>
    <property type="match status" value="2"/>
</dbReference>
<feature type="repeat" description="TPR" evidence="1">
    <location>
        <begin position="304"/>
        <end position="337"/>
    </location>
</feature>
<dbReference type="Pfam" id="PF24323">
    <property type="entry name" value="DUF7494"/>
    <property type="match status" value="1"/>
</dbReference>
<feature type="repeat" description="TPR" evidence="1">
    <location>
        <begin position="230"/>
        <end position="263"/>
    </location>
</feature>
<dbReference type="AlphaFoldDB" id="A0AAI9F1Y4"/>
<dbReference type="SUPFAM" id="SSF48452">
    <property type="entry name" value="TPR-like"/>
    <property type="match status" value="1"/>
</dbReference>
<feature type="domain" description="DUF7494" evidence="2">
    <location>
        <begin position="13"/>
        <end position="119"/>
    </location>
</feature>
<dbReference type="EMBL" id="ABCJ01000007">
    <property type="protein sequence ID" value="EDM23238.1"/>
    <property type="molecule type" value="Genomic_DNA"/>
</dbReference>
<keyword evidence="1" id="KW-0802">TPR repeat</keyword>
<evidence type="ECO:0000259" key="2">
    <source>
        <dbReference type="Pfam" id="PF24323"/>
    </source>
</evidence>
<sequence length="747" mass="88912">MFFLFFPLFLFALNLQIDYGNAKKPYEVLTLYDKNKFTCFDRNKTIICEFDKVPITPVFKNKSRYFSIIPKFEDKFRIYIRVKGNYKIFSFNDNLYNNPLITPFKLKKAKKWVIVVNEQFLSKEKNKGLNFYYHHTYLPYVGAIDENLRPVNTQISKDVIKFFEILNSYKKGLDVLNEIDNFVKKYPKSIFIPDILYLKLKILDKENRSEDVISLGKKWIKEYAFNPKLPEVLLLIGSNYSKMGFLSEASYYFNRIITDYPNTKWAYLATIYLADQLYTTGDDKKALNLYKDVLYSTTDLDIASLAASRLAQRYIDKGEIKKAIEYYKKIYKANKKFILKDKIKAYELANMLASHKIYDLAINIGEDLIKRLKKLDDLYEPLLYKLAVWSYENKDYKKSLYFIDKYLKEFPYGDYSDNAKSLRDKILFNLPESNLTKKLNQIEKIIKNYEGEIKQKAIVKKARILFKLKKYDEILKMEDLLNKIPDNIFPDKKEFLLKVKKEALKELLKNKECFKAIKLLKKYKIILDKKWDEEIYECAMKIKNYEIASRVCNKYLNDPNDEVFIKWMQRKIEALWGMRDYKNLSLAVDDLCSVKKTKCYKYLKYKFFALWNLGEYKKALKVAKELEKFNNFENVDVFIKIVNYALNNKDNLLAATYAKKIIELQNRYKAYPYSPFVDFTFAKYTENRQEAIKVLKDLLNRVKGEDKARAYFMLANLTKDKKYLKECLKIKNSTLWKGLCRDAMDLF</sequence>
<protein>
    <submittedName>
        <fullName evidence="3">TPR repeat</fullName>
    </submittedName>
</protein>
<evidence type="ECO:0000313" key="4">
    <source>
        <dbReference type="Proteomes" id="UP000003288"/>
    </source>
</evidence>
<reference evidence="3 4" key="1">
    <citation type="journal article" date="2011" name="Stand. Genomic Sci.">
        <title>Draft genome sequence of Caminibacter mediatlanticus strain TB-2, an epsilonproteobacterium isolated from a deep-sea hydrothermal vent.</title>
        <authorList>
            <person name="Giovannelli D."/>
            <person name="Ferriera S."/>
            <person name="Johnson J."/>
            <person name="Kravitz S."/>
            <person name="Perez-Rodriguez I."/>
            <person name="Ricci J."/>
            <person name="O'Brien C."/>
            <person name="Voordeckers J.W."/>
            <person name="Bini E."/>
            <person name="Vetriani C."/>
        </authorList>
    </citation>
    <scope>NUCLEOTIDE SEQUENCE [LARGE SCALE GENOMIC DNA]</scope>
    <source>
        <strain evidence="3 4">TB-2</strain>
    </source>
</reference>
<organism evidence="3 4">
    <name type="scientific">Caminibacter mediatlanticus TB-2</name>
    <dbReference type="NCBI Taxonomy" id="391592"/>
    <lineage>
        <taxon>Bacteria</taxon>
        <taxon>Pseudomonadati</taxon>
        <taxon>Campylobacterota</taxon>
        <taxon>Epsilonproteobacteria</taxon>
        <taxon>Nautiliales</taxon>
        <taxon>Nautiliaceae</taxon>
        <taxon>Caminibacter</taxon>
    </lineage>
</organism>
<dbReference type="Gene3D" id="1.25.40.10">
    <property type="entry name" value="Tetratricopeptide repeat domain"/>
    <property type="match status" value="2"/>
</dbReference>
<dbReference type="InterPro" id="IPR011990">
    <property type="entry name" value="TPR-like_helical_dom_sf"/>
</dbReference>
<dbReference type="InterPro" id="IPR055917">
    <property type="entry name" value="DUF7494"/>
</dbReference>
<evidence type="ECO:0000256" key="1">
    <source>
        <dbReference type="PROSITE-ProRule" id="PRU00339"/>
    </source>
</evidence>